<evidence type="ECO:0000313" key="1">
    <source>
        <dbReference type="EMBL" id="SFZ84230.1"/>
    </source>
</evidence>
<dbReference type="EMBL" id="LT634361">
    <property type="protein sequence ID" value="SFZ84230.1"/>
    <property type="molecule type" value="Genomic_DNA"/>
</dbReference>
<dbReference type="NCBIfam" id="TIGR03515">
    <property type="entry name" value="GldC"/>
    <property type="match status" value="1"/>
</dbReference>
<evidence type="ECO:0000313" key="2">
    <source>
        <dbReference type="Proteomes" id="UP000231564"/>
    </source>
</evidence>
<accession>A0A2H1EC97</accession>
<dbReference type="InterPro" id="IPR019854">
    <property type="entry name" value="Motility-assoc_prot_GldC"/>
</dbReference>
<reference evidence="1 2" key="1">
    <citation type="submission" date="2016-11" db="EMBL/GenBank/DDBJ databases">
        <authorList>
            <person name="Jaros S."/>
            <person name="Januszkiewicz K."/>
            <person name="Wedrychowicz H."/>
        </authorList>
    </citation>
    <scope>NUCLEOTIDE SEQUENCE [LARGE SCALE GENOMIC DNA]</scope>
    <source>
        <strain evidence="1">NCIMB 2154T</strain>
    </source>
</reference>
<dbReference type="GeneID" id="47724111"/>
<keyword evidence="2" id="KW-1185">Reference proteome</keyword>
<proteinExistence type="predicted"/>
<protein>
    <submittedName>
        <fullName evidence="1">Gliding motility protein GldC</fullName>
    </submittedName>
</protein>
<dbReference type="STRING" id="1349785.GCA_000509405_01130"/>
<sequence>MAVKHTSEIKFTVGLDENKIPEEISWSAEDGGIQDEGSKAVMLSVWDHKKKDTLRMDLWTKDMPVDEMKQFFHQTLVSMANTFERATDDQKMSATMRDFCEYFAEKLELVKK</sequence>
<dbReference type="Proteomes" id="UP000231564">
    <property type="component" value="Chromosome MARIT"/>
</dbReference>
<gene>
    <name evidence="1" type="primary">gldC</name>
    <name evidence="1" type="ORF">MARIT_2648</name>
</gene>
<dbReference type="Pfam" id="PF19937">
    <property type="entry name" value="GldC-like"/>
    <property type="match status" value="1"/>
</dbReference>
<dbReference type="KEGG" id="tmar:MARIT_2648"/>
<dbReference type="OrthoDB" id="893422at2"/>
<organism evidence="1 2">
    <name type="scientific">Tenacibaculum maritimum NCIMB 2154</name>
    <dbReference type="NCBI Taxonomy" id="1349785"/>
    <lineage>
        <taxon>Bacteria</taxon>
        <taxon>Pseudomonadati</taxon>
        <taxon>Bacteroidota</taxon>
        <taxon>Flavobacteriia</taxon>
        <taxon>Flavobacteriales</taxon>
        <taxon>Flavobacteriaceae</taxon>
        <taxon>Tenacibaculum</taxon>
    </lineage>
</organism>
<dbReference type="AlphaFoldDB" id="A0A2H1EC97"/>
<dbReference type="RefSeq" id="WP_024741583.1">
    <property type="nucleotide sequence ID" value="NZ_BAUG01000030.1"/>
</dbReference>
<name>A0A2H1EC97_9FLAO</name>